<proteinExistence type="predicted"/>
<protein>
    <submittedName>
        <fullName evidence="1">Uncharacterized protein</fullName>
    </submittedName>
</protein>
<reference evidence="1 2" key="1">
    <citation type="submission" date="2019-12" db="EMBL/GenBank/DDBJ databases">
        <title>The draft genomic sequence of strain Chitinophaga oryziterrae JCM 16595.</title>
        <authorList>
            <person name="Zhang X."/>
        </authorList>
    </citation>
    <scope>NUCLEOTIDE SEQUENCE [LARGE SCALE GENOMIC DNA]</scope>
    <source>
        <strain evidence="1 2">JCM 16595</strain>
    </source>
</reference>
<dbReference type="EMBL" id="WRXO01000001">
    <property type="protein sequence ID" value="MVT39281.1"/>
    <property type="molecule type" value="Genomic_DNA"/>
</dbReference>
<gene>
    <name evidence="1" type="ORF">GO495_01680</name>
</gene>
<name>A0A6N8J3E1_9BACT</name>
<dbReference type="AlphaFoldDB" id="A0A6N8J3E1"/>
<accession>A0A6N8J3E1</accession>
<keyword evidence="2" id="KW-1185">Reference proteome</keyword>
<dbReference type="Proteomes" id="UP000468388">
    <property type="component" value="Unassembled WGS sequence"/>
</dbReference>
<dbReference type="RefSeq" id="WP_157297969.1">
    <property type="nucleotide sequence ID" value="NZ_BAAAZB010000005.1"/>
</dbReference>
<sequence>MTKTVSTKYSVSLPSTLDIDVDYHLHVNADGQIALTKGTNKPYNGPYYSGGAITSRYEGCKYGFFLPLSYNSLSKFNAGFSLWADPLYEGAGSVLSALMGDPQQADVFIGFRFGQLYSAKR</sequence>
<comment type="caution">
    <text evidence="1">The sequence shown here is derived from an EMBL/GenBank/DDBJ whole genome shotgun (WGS) entry which is preliminary data.</text>
</comment>
<organism evidence="1 2">
    <name type="scientific">Chitinophaga oryziterrae</name>
    <dbReference type="NCBI Taxonomy" id="1031224"/>
    <lineage>
        <taxon>Bacteria</taxon>
        <taxon>Pseudomonadati</taxon>
        <taxon>Bacteroidota</taxon>
        <taxon>Chitinophagia</taxon>
        <taxon>Chitinophagales</taxon>
        <taxon>Chitinophagaceae</taxon>
        <taxon>Chitinophaga</taxon>
    </lineage>
</organism>
<dbReference type="OrthoDB" id="9805336at2"/>
<evidence type="ECO:0000313" key="1">
    <source>
        <dbReference type="EMBL" id="MVT39281.1"/>
    </source>
</evidence>
<evidence type="ECO:0000313" key="2">
    <source>
        <dbReference type="Proteomes" id="UP000468388"/>
    </source>
</evidence>